<dbReference type="PROSITE" id="PS01357">
    <property type="entry name" value="ZF_ZZ_1"/>
    <property type="match status" value="1"/>
</dbReference>
<keyword evidence="4" id="KW-0808">Transferase</keyword>
<evidence type="ECO:0000256" key="5">
    <source>
        <dbReference type="ARBA" id="ARBA00022723"/>
    </source>
</evidence>
<dbReference type="PROSITE" id="PS50135">
    <property type="entry name" value="ZF_ZZ_2"/>
    <property type="match status" value="1"/>
</dbReference>
<dbReference type="GO" id="GO:0045944">
    <property type="term" value="P:positive regulation of transcription by RNA polymerase II"/>
    <property type="evidence" value="ECO:0007669"/>
    <property type="project" value="TreeGrafter"/>
</dbReference>
<dbReference type="CDD" id="cd15614">
    <property type="entry name" value="PHD_HAC_like"/>
    <property type="match status" value="1"/>
</dbReference>
<evidence type="ECO:0000256" key="7">
    <source>
        <dbReference type="ARBA" id="ARBA00022833"/>
    </source>
</evidence>
<evidence type="ECO:0000256" key="10">
    <source>
        <dbReference type="ARBA" id="ARBA00023163"/>
    </source>
</evidence>
<keyword evidence="11" id="KW-0539">Nucleus</keyword>
<evidence type="ECO:0000256" key="9">
    <source>
        <dbReference type="ARBA" id="ARBA00023015"/>
    </source>
</evidence>
<accession>A0A3M7L314</accession>
<dbReference type="InterPro" id="IPR013178">
    <property type="entry name" value="Histone_AcTrfase_Rtt109/CBP"/>
</dbReference>
<evidence type="ECO:0000313" key="17">
    <source>
        <dbReference type="EMBL" id="RMZ57131.1"/>
    </source>
</evidence>
<dbReference type="GO" id="GO:0005634">
    <property type="term" value="C:nucleus"/>
    <property type="evidence" value="ECO:0007669"/>
    <property type="project" value="UniProtKB-SubCell"/>
</dbReference>
<dbReference type="InterPro" id="IPR019786">
    <property type="entry name" value="Zinc_finger_PHD-type_CS"/>
</dbReference>
<dbReference type="EMBL" id="QOKY01000130">
    <property type="protein sequence ID" value="RMZ57131.1"/>
    <property type="molecule type" value="Genomic_DNA"/>
</dbReference>
<keyword evidence="9" id="KW-0805">Transcription regulation</keyword>
<evidence type="ECO:0000256" key="4">
    <source>
        <dbReference type="ARBA" id="ARBA00022679"/>
    </source>
</evidence>
<evidence type="ECO:0000256" key="13">
    <source>
        <dbReference type="PROSITE-ProRule" id="PRU00228"/>
    </source>
</evidence>
<dbReference type="PROSITE" id="PS51727">
    <property type="entry name" value="CBP_P300_HAT"/>
    <property type="match status" value="1"/>
</dbReference>
<evidence type="ECO:0000259" key="16">
    <source>
        <dbReference type="PROSITE" id="PS51727"/>
    </source>
</evidence>
<dbReference type="InterPro" id="IPR031162">
    <property type="entry name" value="CBP_P300_HAT"/>
</dbReference>
<dbReference type="InterPro" id="IPR043145">
    <property type="entry name" value="Znf_ZZ_sf"/>
</dbReference>
<dbReference type="GO" id="GO:0031490">
    <property type="term" value="F:chromatin DNA binding"/>
    <property type="evidence" value="ECO:0007669"/>
    <property type="project" value="TreeGrafter"/>
</dbReference>
<dbReference type="InterPro" id="IPR000433">
    <property type="entry name" value="Znf_ZZ"/>
</dbReference>
<keyword evidence="6 13" id="KW-0863">Zinc-finger</keyword>
<dbReference type="GO" id="GO:0004402">
    <property type="term" value="F:histone acetyltransferase activity"/>
    <property type="evidence" value="ECO:0007669"/>
    <property type="project" value="InterPro"/>
</dbReference>
<dbReference type="EC" id="2.3.1.48" evidence="3"/>
<dbReference type="SUPFAM" id="SSF57903">
    <property type="entry name" value="FYVE/PHD zinc finger"/>
    <property type="match status" value="1"/>
</dbReference>
<comment type="function">
    <text evidence="1">Acetyltransferase enzyme. Acetylates histones, giving a specific tag for transcriptional activation.</text>
</comment>
<organism evidence="17 18">
    <name type="scientific">Auxenochlorella protothecoides</name>
    <name type="common">Green microalga</name>
    <name type="synonym">Chlorella protothecoides</name>
    <dbReference type="NCBI Taxonomy" id="3075"/>
    <lineage>
        <taxon>Eukaryota</taxon>
        <taxon>Viridiplantae</taxon>
        <taxon>Chlorophyta</taxon>
        <taxon>core chlorophytes</taxon>
        <taxon>Trebouxiophyceae</taxon>
        <taxon>Chlorellales</taxon>
        <taxon>Chlorellaceae</taxon>
        <taxon>Auxenochlorella</taxon>
    </lineage>
</organism>
<keyword evidence="5" id="KW-0479">Metal-binding</keyword>
<name>A0A3M7L314_AUXPR</name>
<comment type="caution">
    <text evidence="17">The sequence shown here is derived from an EMBL/GenBank/DDBJ whole genome shotgun (WGS) entry which is preliminary data.</text>
</comment>
<feature type="region of interest" description="Disordered" evidence="14">
    <location>
        <begin position="407"/>
        <end position="427"/>
    </location>
</feature>
<dbReference type="SMART" id="SM01250">
    <property type="entry name" value="KAT11"/>
    <property type="match status" value="1"/>
</dbReference>
<dbReference type="GO" id="GO:0000123">
    <property type="term" value="C:histone acetyltransferase complex"/>
    <property type="evidence" value="ECO:0007669"/>
    <property type="project" value="TreeGrafter"/>
</dbReference>
<gene>
    <name evidence="17" type="ORF">APUTEX25_002363</name>
</gene>
<evidence type="ECO:0000256" key="12">
    <source>
        <dbReference type="ARBA" id="ARBA00048017"/>
    </source>
</evidence>
<dbReference type="AlphaFoldDB" id="A0A3M7L314"/>
<evidence type="ECO:0000256" key="6">
    <source>
        <dbReference type="ARBA" id="ARBA00022771"/>
    </source>
</evidence>
<dbReference type="GO" id="GO:0003713">
    <property type="term" value="F:transcription coactivator activity"/>
    <property type="evidence" value="ECO:0007669"/>
    <property type="project" value="TreeGrafter"/>
</dbReference>
<dbReference type="InterPro" id="IPR013083">
    <property type="entry name" value="Znf_RING/FYVE/PHD"/>
</dbReference>
<dbReference type="PANTHER" id="PTHR13808">
    <property type="entry name" value="CBP/P300-RELATED"/>
    <property type="match status" value="1"/>
</dbReference>
<keyword evidence="10" id="KW-0804">Transcription</keyword>
<evidence type="ECO:0000256" key="8">
    <source>
        <dbReference type="ARBA" id="ARBA00022853"/>
    </source>
</evidence>
<evidence type="ECO:0000256" key="2">
    <source>
        <dbReference type="ARBA" id="ARBA00004123"/>
    </source>
</evidence>
<dbReference type="InterPro" id="IPR011011">
    <property type="entry name" value="Znf_FYVE_PHD"/>
</dbReference>
<dbReference type="GO" id="GO:0008270">
    <property type="term" value="F:zinc ion binding"/>
    <property type="evidence" value="ECO:0007669"/>
    <property type="project" value="UniProtKB-KW"/>
</dbReference>
<dbReference type="InterPro" id="IPR019787">
    <property type="entry name" value="Znf_PHD-finger"/>
</dbReference>
<dbReference type="Gene3D" id="3.30.60.90">
    <property type="match status" value="1"/>
</dbReference>
<keyword evidence="8" id="KW-0156">Chromatin regulator</keyword>
<comment type="catalytic activity">
    <reaction evidence="12">
        <text>L-lysyl-[protein] + acetyl-CoA = N(6)-acetyl-L-lysyl-[protein] + CoA + H(+)</text>
        <dbReference type="Rhea" id="RHEA:45948"/>
        <dbReference type="Rhea" id="RHEA-COMP:9752"/>
        <dbReference type="Rhea" id="RHEA-COMP:10731"/>
        <dbReference type="ChEBI" id="CHEBI:15378"/>
        <dbReference type="ChEBI" id="CHEBI:29969"/>
        <dbReference type="ChEBI" id="CHEBI:57287"/>
        <dbReference type="ChEBI" id="CHEBI:57288"/>
        <dbReference type="ChEBI" id="CHEBI:61930"/>
        <dbReference type="EC" id="2.3.1.48"/>
    </reaction>
</comment>
<protein>
    <recommendedName>
        <fullName evidence="3">histone acetyltransferase</fullName>
        <ecNumber evidence="3">2.3.1.48</ecNumber>
    </recommendedName>
</protein>
<dbReference type="Pfam" id="PF00628">
    <property type="entry name" value="PHD"/>
    <property type="match status" value="1"/>
</dbReference>
<dbReference type="Gene3D" id="3.30.40.10">
    <property type="entry name" value="Zinc/RING finger domain, C3HC4 (zinc finger)"/>
    <property type="match status" value="1"/>
</dbReference>
<reference evidence="18" key="1">
    <citation type="journal article" date="2018" name="Algal Res.">
        <title>Characterization of plant carbon substrate utilization by Auxenochlorella protothecoides.</title>
        <authorList>
            <person name="Vogler B.W."/>
            <person name="Starkenburg S.R."/>
            <person name="Sudasinghe N."/>
            <person name="Schambach J.Y."/>
            <person name="Rollin J.A."/>
            <person name="Pattathil S."/>
            <person name="Barry A.N."/>
        </authorList>
    </citation>
    <scope>NUCLEOTIDE SEQUENCE [LARGE SCALE GENOMIC DNA]</scope>
    <source>
        <strain evidence="18">UTEX 25</strain>
    </source>
</reference>
<evidence type="ECO:0000259" key="15">
    <source>
        <dbReference type="PROSITE" id="PS50135"/>
    </source>
</evidence>
<evidence type="ECO:0000256" key="14">
    <source>
        <dbReference type="SAM" id="MobiDB-lite"/>
    </source>
</evidence>
<evidence type="ECO:0000256" key="3">
    <source>
        <dbReference type="ARBA" id="ARBA00013184"/>
    </source>
</evidence>
<dbReference type="PANTHER" id="PTHR13808:SF1">
    <property type="entry name" value="HISTONE ACETYLTRANSFERASE"/>
    <property type="match status" value="1"/>
</dbReference>
<evidence type="ECO:0000313" key="18">
    <source>
        <dbReference type="Proteomes" id="UP000279271"/>
    </source>
</evidence>
<dbReference type="Proteomes" id="UP000279271">
    <property type="component" value="Unassembled WGS sequence"/>
</dbReference>
<dbReference type="SUPFAM" id="SSF57850">
    <property type="entry name" value="RING/U-box"/>
    <property type="match status" value="1"/>
</dbReference>
<proteinExistence type="predicted"/>
<keyword evidence="7" id="KW-0862">Zinc</keyword>
<evidence type="ECO:0000256" key="1">
    <source>
        <dbReference type="ARBA" id="ARBA00002581"/>
    </source>
</evidence>
<comment type="subcellular location">
    <subcellularLocation>
        <location evidence="2">Nucleus</location>
    </subcellularLocation>
</comment>
<sequence length="666" mass="74582">MPNFEDENSCKVCGLNRLTFEPPSLYCFTCGQRIKRNQTYYYTPGSVEVKGFWCHPCFAEVKTEVIQMDGWSVRRADLEKRRNDEEVEEGWVQCDLCERWVHQVCGLFNKGRNEDQRDYHCPQCLLHGLQRGERTVPTERPQAMLTAADLPRCELSDYIEARLARTIAEERAARATALGVHPSTVPTAHGITVRVVNNVTKKNEVRQRFLDAFRGEGYPEAFMYRQKVLLLFQNRDGVDLCVYCLYVQEYGDEAPEPNRKCIYLSYLDSVKYLEPEEVTAAGRGVALRTMVYHEVLLGYLAHAKQRGFLQMYIWACPPLQGDDYILYCHPGKQKTPRSDRLREWYHIMLRQARAEGIVTHVSNLYDTYFEGGRDHRLERPSVLHLPYFEGDYWPGEAENLLASLGEEDRQAGKSGSKGGGRSKATKGKRLGLQGAGLDVRILARLGETISGMREDFIVAHLAEPCSACRGYISGDVRLVHPSPPARVTVRAERTFDGIALDRPGGEASRTQTLTRFQLCPACYSAAAAGAGAGSGALAAPRAPDPSAPPCLPGLPAGIELGALRPLPCALIPPTADGAPEMENEFFDSRQAFLSLCQGNHYQFDSLRRTKHSSMMVLYHLHNPTAPAFTCTCNVCQREIQAGEGYRCTVCPDFDMCNDCYCKPTVS</sequence>
<dbReference type="Pfam" id="PF08214">
    <property type="entry name" value="HAT_KAT11"/>
    <property type="match status" value="1"/>
</dbReference>
<evidence type="ECO:0000256" key="11">
    <source>
        <dbReference type="ARBA" id="ARBA00023242"/>
    </source>
</evidence>
<feature type="domain" description="ZZ-type" evidence="15">
    <location>
        <begin position="627"/>
        <end position="666"/>
    </location>
</feature>
<dbReference type="PROSITE" id="PS01359">
    <property type="entry name" value="ZF_PHD_1"/>
    <property type="match status" value="1"/>
</dbReference>
<dbReference type="GO" id="GO:0005667">
    <property type="term" value="C:transcription regulator complex"/>
    <property type="evidence" value="ECO:0007669"/>
    <property type="project" value="TreeGrafter"/>
</dbReference>
<feature type="domain" description="CBP/p300-type HAT" evidence="16">
    <location>
        <begin position="144"/>
        <end position="625"/>
    </location>
</feature>